<reference evidence="1" key="1">
    <citation type="submission" date="2013-12" db="EMBL/GenBank/DDBJ databases">
        <authorList>
            <person name="Aslett M."/>
        </authorList>
    </citation>
    <scope>NUCLEOTIDE SEQUENCE [LARGE SCALE GENOMIC DNA]</scope>
    <source>
        <strain evidence="1">Lindley</strain>
    </source>
</reference>
<name>A0A183BRP1_GLOPA</name>
<keyword evidence="1" id="KW-1185">Reference proteome</keyword>
<protein>
    <submittedName>
        <fullName evidence="2">DUF5597 domain-containing protein</fullName>
    </submittedName>
</protein>
<dbReference type="AlphaFoldDB" id="A0A183BRP1"/>
<organism evidence="1 2">
    <name type="scientific">Globodera pallida</name>
    <name type="common">Potato cyst nematode worm</name>
    <name type="synonym">Heterodera pallida</name>
    <dbReference type="NCBI Taxonomy" id="36090"/>
    <lineage>
        <taxon>Eukaryota</taxon>
        <taxon>Metazoa</taxon>
        <taxon>Ecdysozoa</taxon>
        <taxon>Nematoda</taxon>
        <taxon>Chromadorea</taxon>
        <taxon>Rhabditida</taxon>
        <taxon>Tylenchina</taxon>
        <taxon>Tylenchomorpha</taxon>
        <taxon>Tylenchoidea</taxon>
        <taxon>Heteroderidae</taxon>
        <taxon>Heteroderinae</taxon>
        <taxon>Globodera</taxon>
    </lineage>
</organism>
<accession>A0A183BRP1</accession>
<evidence type="ECO:0000313" key="2">
    <source>
        <dbReference type="WBParaSite" id="GPLIN_000327700"/>
    </source>
</evidence>
<reference evidence="1" key="2">
    <citation type="submission" date="2014-05" db="EMBL/GenBank/DDBJ databases">
        <title>The genome and life-stage specific transcriptomes of Globodera pallida elucidate key aspects of plant parasitism by a cyst nematode.</title>
        <authorList>
            <person name="Cotton J.A."/>
            <person name="Lilley C.J."/>
            <person name="Jones L.M."/>
            <person name="Kikuchi T."/>
            <person name="Reid A.J."/>
            <person name="Thorpe P."/>
            <person name="Tsai I.J."/>
            <person name="Beasley H."/>
            <person name="Blok V."/>
            <person name="Cock P.J.A."/>
            <person name="Van den Akker S.E."/>
            <person name="Holroyd N."/>
            <person name="Hunt M."/>
            <person name="Mantelin S."/>
            <person name="Naghra H."/>
            <person name="Pain A."/>
            <person name="Palomares-Rius J.E."/>
            <person name="Zarowiecki M."/>
            <person name="Berriman M."/>
            <person name="Jones J.T."/>
            <person name="Urwin P.E."/>
        </authorList>
    </citation>
    <scope>NUCLEOTIDE SEQUENCE [LARGE SCALE GENOMIC DNA]</scope>
    <source>
        <strain evidence="1">Lindley</strain>
    </source>
</reference>
<evidence type="ECO:0000313" key="1">
    <source>
        <dbReference type="Proteomes" id="UP000050741"/>
    </source>
</evidence>
<proteinExistence type="predicted"/>
<sequence>MPSSAPLLFKGWDILHTKEQRPECARVFFNDSDYIVQIGKRRLTFEDPVWLEMDCANGIRKRNYFPGKEGFEDAAFPLAQVRLVYKFGSKKFLVKNRQQLHSMDKL</sequence>
<reference evidence="2" key="3">
    <citation type="submission" date="2016-06" db="UniProtKB">
        <authorList>
            <consortium name="WormBaseParasite"/>
        </authorList>
    </citation>
    <scope>IDENTIFICATION</scope>
</reference>
<dbReference type="Proteomes" id="UP000050741">
    <property type="component" value="Unassembled WGS sequence"/>
</dbReference>
<dbReference type="WBParaSite" id="GPLIN_000327700">
    <property type="protein sequence ID" value="GPLIN_000327700"/>
    <property type="gene ID" value="GPLIN_000327700"/>
</dbReference>